<gene>
    <name evidence="2" type="ORF">FIESC28_02831</name>
</gene>
<dbReference type="GeneID" id="41992276"/>
<feature type="compositionally biased region" description="Basic and acidic residues" evidence="1">
    <location>
        <begin position="12"/>
        <end position="25"/>
    </location>
</feature>
<evidence type="ECO:0000256" key="1">
    <source>
        <dbReference type="SAM" id="MobiDB-lite"/>
    </source>
</evidence>
<organism evidence="2 3">
    <name type="scientific">Fusarium coffeatum</name>
    <dbReference type="NCBI Taxonomy" id="231269"/>
    <lineage>
        <taxon>Eukaryota</taxon>
        <taxon>Fungi</taxon>
        <taxon>Dikarya</taxon>
        <taxon>Ascomycota</taxon>
        <taxon>Pezizomycotina</taxon>
        <taxon>Sordariomycetes</taxon>
        <taxon>Hypocreomycetidae</taxon>
        <taxon>Hypocreales</taxon>
        <taxon>Nectriaceae</taxon>
        <taxon>Fusarium</taxon>
        <taxon>Fusarium incarnatum-equiseti species complex</taxon>
    </lineage>
</organism>
<reference evidence="2 3" key="1">
    <citation type="submission" date="2018-06" db="EMBL/GenBank/DDBJ databases">
        <title>Fusarium incarnatum-equiseti species complex species 28.</title>
        <authorList>
            <person name="Gardiner D.M."/>
        </authorList>
    </citation>
    <scope>NUCLEOTIDE SEQUENCE [LARGE SCALE GENOMIC DNA]</scope>
    <source>
        <strain evidence="2 3">FIESC_28</strain>
    </source>
</reference>
<evidence type="ECO:0000313" key="3">
    <source>
        <dbReference type="Proteomes" id="UP000253153"/>
    </source>
</evidence>
<evidence type="ECO:0000313" key="2">
    <source>
        <dbReference type="EMBL" id="RBR24341.1"/>
    </source>
</evidence>
<dbReference type="RefSeq" id="XP_031018932.1">
    <property type="nucleotide sequence ID" value="XM_031156980.1"/>
</dbReference>
<protein>
    <submittedName>
        <fullName evidence="2">Uncharacterized protein</fullName>
    </submittedName>
</protein>
<dbReference type="Proteomes" id="UP000253153">
    <property type="component" value="Unassembled WGS sequence"/>
</dbReference>
<feature type="compositionally biased region" description="Polar residues" evidence="1">
    <location>
        <begin position="1"/>
        <end position="11"/>
    </location>
</feature>
<dbReference type="AlphaFoldDB" id="A0A366S4T1"/>
<name>A0A366S4T1_9HYPO</name>
<comment type="caution">
    <text evidence="2">The sequence shown here is derived from an EMBL/GenBank/DDBJ whole genome shotgun (WGS) entry which is preliminary data.</text>
</comment>
<feature type="region of interest" description="Disordered" evidence="1">
    <location>
        <begin position="1"/>
        <end position="32"/>
    </location>
</feature>
<sequence length="114" mass="12652">MPSTIMANSCQLEHHDTLSGRKGESFHPPTLAMRGLPRMAKTIMRGNIYLFQSPASHGGLCIAGHRRASASTQIDPDHILSSHSKRDDLQDTFLDAVEVKRPTVVFKKKLWNSA</sequence>
<dbReference type="EMBL" id="QKXC01000058">
    <property type="protein sequence ID" value="RBR24341.1"/>
    <property type="molecule type" value="Genomic_DNA"/>
</dbReference>
<proteinExistence type="predicted"/>
<accession>A0A366S4T1</accession>
<keyword evidence="3" id="KW-1185">Reference proteome</keyword>